<feature type="transmembrane region" description="Helical" evidence="4">
    <location>
        <begin position="700"/>
        <end position="719"/>
    </location>
</feature>
<feature type="repeat" description="PPR" evidence="3">
    <location>
        <begin position="606"/>
        <end position="640"/>
    </location>
</feature>
<dbReference type="PANTHER" id="PTHR47938:SF35">
    <property type="entry name" value="PENTATRICOPEPTIDE REPEAT-CONTAINING PROTEIN 4, MITOCHONDRIAL-RELATED"/>
    <property type="match status" value="1"/>
</dbReference>
<sequence>MHHHHRRLATAHGGRLFSTRLFATKHRGHVVYEAPKFRLLNTRHFGTKYSGRVVRETSDRRSVAVRVEATGILPTDVRGYPLPRRDLICKVTKILHSSSDPFPDLSEYLQTLNLTITPSEASEILKCLNHPHLSLEFFRFCSSNIPKFQHNSFTYNRLLVILSKPSALRDSERLDLIRAILDDMERCGVRGSISTINILIGIFGGGADVERCFDLVKKWDLQMNCYTYKCLLQAHLRSNNSNKAFEVYVELRRRGYKLDIFAYNMLLDALAKDNKVDQVYMVFKDMKRKHCEPDEYTYTIMIRMTGKIGKADESLTLFQEMTEKGYTPNLIAYNTMIQALANNRMVDKTIFLFSKMVENNCRPNGFTFSVILNVLVAEGQLGRLDEVVEVSNKFMNKSIYAYLVRTLSKLGHASEAHRLFCNMWSFHDEGDRDAYMSMLESLCDAGKTTEALDLLSKIHEKRISTDTVMYNTVLSALGKLKKTSDLHDLYEKMKQDGPSPDIFSYNILISSFGRAGRVEEAVKIFEELENSSCKPDIISFNSLINCLGKNGDIDEAHMRFKEMREEGLSPDVVTYSTLIECFGKTDKVEMACRLFDEMLAEGCSPNIVTYNILLDCLERSGRTAEAVDLYAKLKQQGLTPDSITYAVLERLQSGSHQKVRVRRKNPITGWVVSPLSPFCGLMSNGLIIRRKILINSMWHLHLVLCCIMEILGNFAYLLHDEEAGGYDLLLPLYFGWISC</sequence>
<keyword evidence="2" id="KW-0677">Repeat</keyword>
<protein>
    <recommendedName>
        <fullName evidence="7">Pentatricopeptide repeat-containing protein, mitochondrial</fullName>
    </recommendedName>
</protein>
<evidence type="ECO:0008006" key="7">
    <source>
        <dbReference type="Google" id="ProtNLM"/>
    </source>
</evidence>
<keyword evidence="6" id="KW-1185">Reference proteome</keyword>
<dbReference type="Gene3D" id="1.25.40.10">
    <property type="entry name" value="Tetratricopeptide repeat domain"/>
    <property type="match status" value="6"/>
</dbReference>
<evidence type="ECO:0000313" key="5">
    <source>
        <dbReference type="EMBL" id="WJZ94467.1"/>
    </source>
</evidence>
<feature type="repeat" description="PPR" evidence="3">
    <location>
        <begin position="259"/>
        <end position="293"/>
    </location>
</feature>
<feature type="repeat" description="PPR" evidence="3">
    <location>
        <begin position="294"/>
        <end position="328"/>
    </location>
</feature>
<dbReference type="EMBL" id="CP126656">
    <property type="protein sequence ID" value="WJZ94467.1"/>
    <property type="molecule type" value="Genomic_DNA"/>
</dbReference>
<feature type="repeat" description="PPR" evidence="3">
    <location>
        <begin position="329"/>
        <end position="363"/>
    </location>
</feature>
<dbReference type="Pfam" id="PF13041">
    <property type="entry name" value="PPR_2"/>
    <property type="match status" value="4"/>
</dbReference>
<organism evidence="5 6">
    <name type="scientific">Vitis vinifera</name>
    <name type="common">Grape</name>
    <dbReference type="NCBI Taxonomy" id="29760"/>
    <lineage>
        <taxon>Eukaryota</taxon>
        <taxon>Viridiplantae</taxon>
        <taxon>Streptophyta</taxon>
        <taxon>Embryophyta</taxon>
        <taxon>Tracheophyta</taxon>
        <taxon>Spermatophyta</taxon>
        <taxon>Magnoliopsida</taxon>
        <taxon>eudicotyledons</taxon>
        <taxon>Gunneridae</taxon>
        <taxon>Pentapetalae</taxon>
        <taxon>rosids</taxon>
        <taxon>Vitales</taxon>
        <taxon>Vitaceae</taxon>
        <taxon>Viteae</taxon>
        <taxon>Vitis</taxon>
    </lineage>
</organism>
<keyword evidence="4" id="KW-0472">Membrane</keyword>
<dbReference type="InterPro" id="IPR011990">
    <property type="entry name" value="TPR-like_helical_dom_sf"/>
</dbReference>
<evidence type="ECO:0000256" key="3">
    <source>
        <dbReference type="PROSITE-ProRule" id="PRU00708"/>
    </source>
</evidence>
<comment type="similarity">
    <text evidence="1">Belongs to the PPR family. P subfamily.</text>
</comment>
<dbReference type="NCBIfam" id="TIGR00756">
    <property type="entry name" value="PPR"/>
    <property type="match status" value="10"/>
</dbReference>
<feature type="transmembrane region" description="Helical" evidence="4">
    <location>
        <begin position="667"/>
        <end position="688"/>
    </location>
</feature>
<feature type="repeat" description="PPR" evidence="3">
    <location>
        <begin position="224"/>
        <end position="258"/>
    </location>
</feature>
<name>A0ABY9CGC3_VITVI</name>
<dbReference type="Pfam" id="PF01535">
    <property type="entry name" value="PPR"/>
    <property type="match status" value="3"/>
</dbReference>
<feature type="repeat" description="PPR" evidence="3">
    <location>
        <begin position="571"/>
        <end position="605"/>
    </location>
</feature>
<dbReference type="SUPFAM" id="SSF48452">
    <property type="entry name" value="TPR-like"/>
    <property type="match status" value="1"/>
</dbReference>
<feature type="repeat" description="PPR" evidence="3">
    <location>
        <begin position="431"/>
        <end position="465"/>
    </location>
</feature>
<feature type="repeat" description="PPR" evidence="3">
    <location>
        <begin position="466"/>
        <end position="500"/>
    </location>
</feature>
<gene>
    <name evidence="5" type="ORF">VitviT2T_013322</name>
</gene>
<dbReference type="Proteomes" id="UP001227230">
    <property type="component" value="Chromosome 9"/>
</dbReference>
<keyword evidence="4" id="KW-1133">Transmembrane helix</keyword>
<dbReference type="PROSITE" id="PS51375">
    <property type="entry name" value="PPR"/>
    <property type="match status" value="10"/>
</dbReference>
<evidence type="ECO:0000313" key="6">
    <source>
        <dbReference type="Proteomes" id="UP001227230"/>
    </source>
</evidence>
<evidence type="ECO:0000256" key="1">
    <source>
        <dbReference type="ARBA" id="ARBA00007626"/>
    </source>
</evidence>
<reference evidence="5 6" key="1">
    <citation type="journal article" date="2023" name="Hortic Res">
        <title>The complete reference genome for grapevine (Vitis vinifera L.) genetics and breeding.</title>
        <authorList>
            <person name="Shi X."/>
            <person name="Cao S."/>
            <person name="Wang X."/>
            <person name="Huang S."/>
            <person name="Wang Y."/>
            <person name="Liu Z."/>
            <person name="Liu W."/>
            <person name="Leng X."/>
            <person name="Peng Y."/>
            <person name="Wang N."/>
            <person name="Wang Y."/>
            <person name="Ma Z."/>
            <person name="Xu X."/>
            <person name="Zhang F."/>
            <person name="Xue H."/>
            <person name="Zhong H."/>
            <person name="Wang Y."/>
            <person name="Zhang K."/>
            <person name="Velt A."/>
            <person name="Avia K."/>
            <person name="Holtgrawe D."/>
            <person name="Grimplet J."/>
            <person name="Matus J.T."/>
            <person name="Ware D."/>
            <person name="Wu X."/>
            <person name="Wang H."/>
            <person name="Liu C."/>
            <person name="Fang Y."/>
            <person name="Rustenholz C."/>
            <person name="Cheng Z."/>
            <person name="Xiao H."/>
            <person name="Zhou Y."/>
        </authorList>
    </citation>
    <scope>NUCLEOTIDE SEQUENCE [LARGE SCALE GENOMIC DNA]</scope>
    <source>
        <strain evidence="6">cv. Pinot noir / PN40024</strain>
        <tissue evidence="5">Leaf</tissue>
    </source>
</reference>
<keyword evidence="4" id="KW-0812">Transmembrane</keyword>
<accession>A0ABY9CGC3</accession>
<dbReference type="InterPro" id="IPR002885">
    <property type="entry name" value="PPR_rpt"/>
</dbReference>
<evidence type="ECO:0000256" key="4">
    <source>
        <dbReference type="SAM" id="Phobius"/>
    </source>
</evidence>
<feature type="repeat" description="PPR" evidence="3">
    <location>
        <begin position="501"/>
        <end position="535"/>
    </location>
</feature>
<feature type="repeat" description="PPR" evidence="3">
    <location>
        <begin position="536"/>
        <end position="570"/>
    </location>
</feature>
<dbReference type="PANTHER" id="PTHR47938">
    <property type="entry name" value="RESPIRATORY COMPLEX I CHAPERONE (CIA84), PUTATIVE (AFU_ORTHOLOGUE AFUA_2G06020)-RELATED"/>
    <property type="match status" value="1"/>
</dbReference>
<proteinExistence type="inferred from homology"/>
<evidence type="ECO:0000256" key="2">
    <source>
        <dbReference type="ARBA" id="ARBA00022737"/>
    </source>
</evidence>